<evidence type="ECO:0000256" key="3">
    <source>
        <dbReference type="ARBA" id="ARBA00004275"/>
    </source>
</evidence>
<keyword evidence="8" id="KW-0560">Oxidoreductase</keyword>
<dbReference type="Pfam" id="PF01756">
    <property type="entry name" value="ACOX"/>
    <property type="match status" value="1"/>
</dbReference>
<evidence type="ECO:0000256" key="11">
    <source>
        <dbReference type="PIRNR" id="PIRNR000168"/>
    </source>
</evidence>
<dbReference type="InterPro" id="IPR012258">
    <property type="entry name" value="Acyl-CoA_oxidase"/>
</dbReference>
<dbReference type="PANTHER" id="PTHR10909:SF250">
    <property type="entry name" value="PEROXISOMAL ACYL-COENZYME A OXIDASE 1"/>
    <property type="match status" value="1"/>
</dbReference>
<dbReference type="GO" id="GO:0005777">
    <property type="term" value="C:peroxisome"/>
    <property type="evidence" value="ECO:0007669"/>
    <property type="project" value="UniProtKB-SubCell"/>
</dbReference>
<evidence type="ECO:0000256" key="5">
    <source>
        <dbReference type="ARBA" id="ARBA00022630"/>
    </source>
</evidence>
<dbReference type="Gene3D" id="1.10.540.10">
    <property type="entry name" value="Acyl-CoA dehydrogenase/oxidase, N-terminal domain"/>
    <property type="match status" value="1"/>
</dbReference>
<dbReference type="Proteomes" id="UP000789706">
    <property type="component" value="Unassembled WGS sequence"/>
</dbReference>
<comment type="similarity">
    <text evidence="4 11">Belongs to the acyl-CoA oxidase family.</text>
</comment>
<proteinExistence type="inferred from homology"/>
<dbReference type="InterPro" id="IPR037069">
    <property type="entry name" value="AcylCoA_DH/ox_N_sf"/>
</dbReference>
<evidence type="ECO:0000256" key="2">
    <source>
        <dbReference type="ARBA" id="ARBA00001974"/>
    </source>
</evidence>
<keyword evidence="9" id="KW-0443">Lipid metabolism</keyword>
<feature type="domain" description="Acyl-CoA oxidase C-alpha1" evidence="14">
    <location>
        <begin position="268"/>
        <end position="417"/>
    </location>
</feature>
<comment type="subcellular location">
    <subcellularLocation>
        <location evidence="3">Peroxisome</location>
    </subcellularLocation>
</comment>
<organism evidence="15 16">
    <name type="scientific">Diversispora eburnea</name>
    <dbReference type="NCBI Taxonomy" id="1213867"/>
    <lineage>
        <taxon>Eukaryota</taxon>
        <taxon>Fungi</taxon>
        <taxon>Fungi incertae sedis</taxon>
        <taxon>Mucoromycota</taxon>
        <taxon>Glomeromycotina</taxon>
        <taxon>Glomeromycetes</taxon>
        <taxon>Diversisporales</taxon>
        <taxon>Diversisporaceae</taxon>
        <taxon>Diversispora</taxon>
    </lineage>
</organism>
<evidence type="ECO:0000256" key="9">
    <source>
        <dbReference type="ARBA" id="ARBA00023098"/>
    </source>
</evidence>
<evidence type="ECO:0000256" key="6">
    <source>
        <dbReference type="ARBA" id="ARBA00022827"/>
    </source>
</evidence>
<dbReference type="InterPro" id="IPR046373">
    <property type="entry name" value="Acyl-CoA_Oxase/DH_mid-dom_sf"/>
</dbReference>
<protein>
    <recommendedName>
        <fullName evidence="11">Acyl-coenzyme A oxidase</fullName>
    </recommendedName>
</protein>
<keyword evidence="16" id="KW-1185">Reference proteome</keyword>
<evidence type="ECO:0000313" key="15">
    <source>
        <dbReference type="EMBL" id="CAG8469334.1"/>
    </source>
</evidence>
<comment type="cofactor">
    <cofactor evidence="2">
        <name>FAD</name>
        <dbReference type="ChEBI" id="CHEBI:57692"/>
    </cofactor>
</comment>
<dbReference type="GO" id="GO:0033540">
    <property type="term" value="P:fatty acid beta-oxidation using acyl-CoA oxidase"/>
    <property type="evidence" value="ECO:0007669"/>
    <property type="project" value="TreeGrafter"/>
</dbReference>
<evidence type="ECO:0000256" key="12">
    <source>
        <dbReference type="PIRSR" id="PIRSR000168-2"/>
    </source>
</evidence>
<evidence type="ECO:0000259" key="13">
    <source>
        <dbReference type="Pfam" id="PF01756"/>
    </source>
</evidence>
<dbReference type="GO" id="GO:0055088">
    <property type="term" value="P:lipid homeostasis"/>
    <property type="evidence" value="ECO:0007669"/>
    <property type="project" value="TreeGrafter"/>
</dbReference>
<name>A0A9N8Z6N6_9GLOM</name>
<dbReference type="Gene3D" id="1.20.140.10">
    <property type="entry name" value="Butyryl-CoA Dehydrogenase, subunit A, domain 3"/>
    <property type="match status" value="2"/>
</dbReference>
<evidence type="ECO:0000256" key="8">
    <source>
        <dbReference type="ARBA" id="ARBA00023002"/>
    </source>
</evidence>
<sequence length="562" mass="63989">MKNNNKINKINKINNDSNDNKDNAINRLIVIQNHLSPGSIDLARERENPGFDAYKIIQRDPELYIPGGHPFDMTLKEQRELVMKQILRYQKTRQALKNDPLLCRALELTMGTYSEAFWMRIYVHDTLFRQAFEMFGTKEQYGLETTATYDKTTKEFIINSPTLGSTKIWIGMAGQTATHTVALCQTIIDNINYGINWFIVPLRDIPTGKPLPGIIVGDLGAKYGRHGLDNGWIQFCHKRVPREYMLMKWSKVTIEGIFIPSPNPALSYITLIGERFSVLYGAQNALGQALTIACRYGCIRRQGTNNEQIMDYQSHYVNLMPGVAIILNRWSQATKLAQTNQSEFLEKINDFHAISSGLKATLTWWGSEVLERVRRSMGGHAYSAYNTIGPAIADWGVTTTGGGDNFVLLQQTAKYLLDIFKNIIVIQGEEGKRKKIGSSVIYLNGFQKYMKITQCNLSNENQLYDLDFTLDIFTWLLNGAQATSSLWNDNQIGNSDSNSYYFNKNQIKMIKNVYLEICKETRKIVIPLVDAWGFPDFILKAPFGRKSQGIIKSLLEKIIEFK</sequence>
<dbReference type="InterPro" id="IPR009100">
    <property type="entry name" value="AcylCoA_DH/oxidase_NM_dom_sf"/>
</dbReference>
<gene>
    <name evidence="15" type="ORF">DEBURN_LOCUS3081</name>
</gene>
<dbReference type="Pfam" id="PF22924">
    <property type="entry name" value="ACOX_C_alpha1"/>
    <property type="match status" value="1"/>
</dbReference>
<keyword evidence="5 11" id="KW-0285">Flavoprotein</keyword>
<feature type="domain" description="Acyl-CoA oxidase C-terminal" evidence="13">
    <location>
        <begin position="500"/>
        <end position="546"/>
    </location>
</feature>
<evidence type="ECO:0000256" key="4">
    <source>
        <dbReference type="ARBA" id="ARBA00006288"/>
    </source>
</evidence>
<keyword evidence="10" id="KW-0576">Peroxisome</keyword>
<evidence type="ECO:0000259" key="14">
    <source>
        <dbReference type="Pfam" id="PF22924"/>
    </source>
</evidence>
<dbReference type="InterPro" id="IPR002655">
    <property type="entry name" value="Acyl-CoA_oxidase_C"/>
</dbReference>
<keyword evidence="6 11" id="KW-0274">FAD</keyword>
<evidence type="ECO:0000313" key="16">
    <source>
        <dbReference type="Proteomes" id="UP000789706"/>
    </source>
</evidence>
<dbReference type="InterPro" id="IPR055060">
    <property type="entry name" value="ACOX_C_alpha1"/>
</dbReference>
<dbReference type="PANTHER" id="PTHR10909">
    <property type="entry name" value="ELECTRON TRANSPORT OXIDOREDUCTASE"/>
    <property type="match status" value="1"/>
</dbReference>
<comment type="catalytic activity">
    <reaction evidence="1">
        <text>a 2,3-saturated acyl-CoA + O2 = a (2E)-enoyl-CoA + H2O2</text>
        <dbReference type="Rhea" id="RHEA:38959"/>
        <dbReference type="ChEBI" id="CHEBI:15379"/>
        <dbReference type="ChEBI" id="CHEBI:16240"/>
        <dbReference type="ChEBI" id="CHEBI:58856"/>
        <dbReference type="ChEBI" id="CHEBI:65111"/>
        <dbReference type="EC" id="1.3.3.6"/>
    </reaction>
</comment>
<keyword evidence="7" id="KW-0276">Fatty acid metabolism</keyword>
<accession>A0A9N8Z6N6</accession>
<evidence type="ECO:0000256" key="10">
    <source>
        <dbReference type="ARBA" id="ARBA00023140"/>
    </source>
</evidence>
<feature type="binding site" evidence="12">
    <location>
        <position position="171"/>
    </location>
    <ligand>
        <name>FAD</name>
        <dbReference type="ChEBI" id="CHEBI:57692"/>
    </ligand>
</feature>
<dbReference type="Gene3D" id="2.40.110.10">
    <property type="entry name" value="Butyryl-CoA Dehydrogenase, subunit A, domain 2"/>
    <property type="match status" value="1"/>
</dbReference>
<dbReference type="SUPFAM" id="SSF56645">
    <property type="entry name" value="Acyl-CoA dehydrogenase NM domain-like"/>
    <property type="match status" value="1"/>
</dbReference>
<dbReference type="GO" id="GO:0071949">
    <property type="term" value="F:FAD binding"/>
    <property type="evidence" value="ECO:0007669"/>
    <property type="project" value="InterPro"/>
</dbReference>
<evidence type="ECO:0000256" key="1">
    <source>
        <dbReference type="ARBA" id="ARBA00001201"/>
    </source>
</evidence>
<dbReference type="GO" id="GO:0003997">
    <property type="term" value="F:acyl-CoA oxidase activity"/>
    <property type="evidence" value="ECO:0007669"/>
    <property type="project" value="UniProtKB-EC"/>
</dbReference>
<dbReference type="FunFam" id="2.40.110.10:FF:000050">
    <property type="entry name" value="Acyl-coenzyme A oxidase"/>
    <property type="match status" value="1"/>
</dbReference>
<dbReference type="InterPro" id="IPR036250">
    <property type="entry name" value="AcylCo_DH-like_C"/>
</dbReference>
<dbReference type="EMBL" id="CAJVPK010000185">
    <property type="protein sequence ID" value="CAG8469334.1"/>
    <property type="molecule type" value="Genomic_DNA"/>
</dbReference>
<evidence type="ECO:0000256" key="7">
    <source>
        <dbReference type="ARBA" id="ARBA00022832"/>
    </source>
</evidence>
<comment type="caution">
    <text evidence="15">The sequence shown here is derived from an EMBL/GenBank/DDBJ whole genome shotgun (WGS) entry which is preliminary data.</text>
</comment>
<dbReference type="GO" id="GO:0005504">
    <property type="term" value="F:fatty acid binding"/>
    <property type="evidence" value="ECO:0007669"/>
    <property type="project" value="TreeGrafter"/>
</dbReference>
<reference evidence="15" key="1">
    <citation type="submission" date="2021-06" db="EMBL/GenBank/DDBJ databases">
        <authorList>
            <person name="Kallberg Y."/>
            <person name="Tangrot J."/>
            <person name="Rosling A."/>
        </authorList>
    </citation>
    <scope>NUCLEOTIDE SEQUENCE</scope>
    <source>
        <strain evidence="15">AZ414A</strain>
    </source>
</reference>
<dbReference type="OrthoDB" id="538336at2759"/>
<dbReference type="PIRSF" id="PIRSF000168">
    <property type="entry name" value="Acyl-CoA_oxidase"/>
    <property type="match status" value="1"/>
</dbReference>
<dbReference type="SUPFAM" id="SSF47203">
    <property type="entry name" value="Acyl-CoA dehydrogenase C-terminal domain-like"/>
    <property type="match status" value="2"/>
</dbReference>
<dbReference type="AlphaFoldDB" id="A0A9N8Z6N6"/>